<dbReference type="InterPro" id="IPR036116">
    <property type="entry name" value="FN3_sf"/>
</dbReference>
<evidence type="ECO:0008006" key="3">
    <source>
        <dbReference type="Google" id="ProtNLM"/>
    </source>
</evidence>
<dbReference type="InterPro" id="IPR013783">
    <property type="entry name" value="Ig-like_fold"/>
</dbReference>
<dbReference type="PROSITE" id="PS51257">
    <property type="entry name" value="PROKAR_LIPOPROTEIN"/>
    <property type="match status" value="1"/>
</dbReference>
<protein>
    <recommendedName>
        <fullName evidence="3">Fibronectin type-III domain-containing protein</fullName>
    </recommendedName>
</protein>
<evidence type="ECO:0000313" key="1">
    <source>
        <dbReference type="EMBL" id="MFL9845108.1"/>
    </source>
</evidence>
<reference evidence="1 2" key="1">
    <citation type="submission" date="2024-06" db="EMBL/GenBank/DDBJ databases">
        <authorList>
            <person name="Kaempfer P."/>
            <person name="Viver T."/>
        </authorList>
    </citation>
    <scope>NUCLEOTIDE SEQUENCE [LARGE SCALE GENOMIC DNA]</scope>
    <source>
        <strain evidence="1 2">ST-119</strain>
    </source>
</reference>
<proteinExistence type="predicted"/>
<dbReference type="Proteomes" id="UP001629156">
    <property type="component" value="Unassembled WGS sequence"/>
</dbReference>
<comment type="caution">
    <text evidence="1">The sequence shown here is derived from an EMBL/GenBank/DDBJ whole genome shotgun (WGS) entry which is preliminary data.</text>
</comment>
<dbReference type="RefSeq" id="WP_408085376.1">
    <property type="nucleotide sequence ID" value="NZ_JBELPZ010000012.1"/>
</dbReference>
<gene>
    <name evidence="1" type="ORF">ABS766_11820</name>
</gene>
<accession>A0ABW8YY15</accession>
<evidence type="ECO:0000313" key="2">
    <source>
        <dbReference type="Proteomes" id="UP001629156"/>
    </source>
</evidence>
<dbReference type="SUPFAM" id="SSF49265">
    <property type="entry name" value="Fibronectin type III"/>
    <property type="match status" value="1"/>
</dbReference>
<dbReference type="EMBL" id="JBELPZ010000012">
    <property type="protein sequence ID" value="MFL9845108.1"/>
    <property type="molecule type" value="Genomic_DNA"/>
</dbReference>
<dbReference type="Gene3D" id="2.60.40.10">
    <property type="entry name" value="Immunoglobulins"/>
    <property type="match status" value="2"/>
</dbReference>
<organism evidence="1 2">
    <name type="scientific">Flavobacterium rhizosphaerae</name>
    <dbReference type="NCBI Taxonomy" id="3163298"/>
    <lineage>
        <taxon>Bacteria</taxon>
        <taxon>Pseudomonadati</taxon>
        <taxon>Bacteroidota</taxon>
        <taxon>Flavobacteriia</taxon>
        <taxon>Flavobacteriales</taxon>
        <taxon>Flavobacteriaceae</taxon>
        <taxon>Flavobacterium</taxon>
    </lineage>
</organism>
<sequence>MKKILIAIAVTVFALGCSKDDDGNGGSTGTGEAAVLLFPENNAECTVGTDVSTTEVDVDLKWNAAPDTEKYFVYIKNLETQSTLQYSAGVATNYTATLEKGTPYSWYVSSVKTAGGSKASETWKFYVAGDAVTNYAPFPAEVVSPQMSETIYGPTITLKWSGGDVDNDIDEYRVYLGTDSNPQTLLNTVSVQSLQNVSVTAGNTYYWKVITVDDAGNSSSSPIFQFKVI</sequence>
<keyword evidence="2" id="KW-1185">Reference proteome</keyword>
<name>A0ABW8YY15_9FLAO</name>